<evidence type="ECO:0000256" key="2">
    <source>
        <dbReference type="ARBA" id="ARBA00023004"/>
    </source>
</evidence>
<organism evidence="6">
    <name type="scientific">marine sediment metagenome</name>
    <dbReference type="NCBI Taxonomy" id="412755"/>
    <lineage>
        <taxon>unclassified sequences</taxon>
        <taxon>metagenomes</taxon>
        <taxon>ecological metagenomes</taxon>
    </lineage>
</organism>
<dbReference type="SUPFAM" id="SSF53732">
    <property type="entry name" value="Aconitase iron-sulfur domain"/>
    <property type="match status" value="1"/>
</dbReference>
<keyword evidence="4" id="KW-0456">Lyase</keyword>
<dbReference type="PRINTS" id="PR00415">
    <property type="entry name" value="ACONITASE"/>
</dbReference>
<dbReference type="GO" id="GO:0046872">
    <property type="term" value="F:metal ion binding"/>
    <property type="evidence" value="ECO:0007669"/>
    <property type="project" value="UniProtKB-KW"/>
</dbReference>
<dbReference type="InterPro" id="IPR001030">
    <property type="entry name" value="Acoase/IPM_deHydtase_lsu_aba"/>
</dbReference>
<comment type="caution">
    <text evidence="6">The sequence shown here is derived from an EMBL/GenBank/DDBJ whole genome shotgun (WGS) entry which is preliminary data.</text>
</comment>
<dbReference type="GO" id="GO:0043436">
    <property type="term" value="P:oxoacid metabolic process"/>
    <property type="evidence" value="ECO:0007669"/>
    <property type="project" value="UniProtKB-ARBA"/>
</dbReference>
<keyword evidence="1" id="KW-0479">Metal-binding</keyword>
<dbReference type="AlphaFoldDB" id="X1HV50"/>
<dbReference type="GO" id="GO:0016829">
    <property type="term" value="F:lyase activity"/>
    <property type="evidence" value="ECO:0007669"/>
    <property type="project" value="UniProtKB-KW"/>
</dbReference>
<dbReference type="InterPro" id="IPR036008">
    <property type="entry name" value="Aconitase_4Fe-4S_dom"/>
</dbReference>
<feature type="domain" description="Aconitase/3-isopropylmalate dehydratase large subunit alpha/beta/alpha" evidence="5">
    <location>
        <begin position="7"/>
        <end position="209"/>
    </location>
</feature>
<accession>X1HV50</accession>
<evidence type="ECO:0000313" key="6">
    <source>
        <dbReference type="EMBL" id="GAH49163.1"/>
    </source>
</evidence>
<reference evidence="6" key="1">
    <citation type="journal article" date="2014" name="Front. Microbiol.">
        <title>High frequency of phylogenetically diverse reductive dehalogenase-homologous genes in deep subseafloor sedimentary metagenomes.</title>
        <authorList>
            <person name="Kawai M."/>
            <person name="Futagami T."/>
            <person name="Toyoda A."/>
            <person name="Takaki Y."/>
            <person name="Nishi S."/>
            <person name="Hori S."/>
            <person name="Arai W."/>
            <person name="Tsubouchi T."/>
            <person name="Morono Y."/>
            <person name="Uchiyama I."/>
            <person name="Ito T."/>
            <person name="Fujiyama A."/>
            <person name="Inagaki F."/>
            <person name="Takami H."/>
        </authorList>
    </citation>
    <scope>NUCLEOTIDE SEQUENCE</scope>
    <source>
        <strain evidence="6">Expedition CK06-06</strain>
    </source>
</reference>
<name>X1HV50_9ZZZZ</name>
<dbReference type="PANTHER" id="PTHR43822:SF2">
    <property type="entry name" value="HOMOACONITASE, MITOCHONDRIAL"/>
    <property type="match status" value="1"/>
</dbReference>
<dbReference type="EMBL" id="BARU01023084">
    <property type="protein sequence ID" value="GAH49163.1"/>
    <property type="molecule type" value="Genomic_DNA"/>
</dbReference>
<evidence type="ECO:0000256" key="1">
    <source>
        <dbReference type="ARBA" id="ARBA00022723"/>
    </source>
</evidence>
<dbReference type="PANTHER" id="PTHR43822">
    <property type="entry name" value="HOMOACONITASE, MITOCHONDRIAL-RELATED"/>
    <property type="match status" value="1"/>
</dbReference>
<dbReference type="Gene3D" id="3.30.499.10">
    <property type="entry name" value="Aconitase, domain 3"/>
    <property type="match status" value="1"/>
</dbReference>
<keyword evidence="2" id="KW-0408">Iron</keyword>
<gene>
    <name evidence="6" type="ORF">S03H2_37498</name>
</gene>
<proteinExistence type="predicted"/>
<dbReference type="GO" id="GO:0051536">
    <property type="term" value="F:iron-sulfur cluster binding"/>
    <property type="evidence" value="ECO:0007669"/>
    <property type="project" value="UniProtKB-KW"/>
</dbReference>
<keyword evidence="3" id="KW-0411">Iron-sulfur</keyword>
<dbReference type="InterPro" id="IPR050067">
    <property type="entry name" value="IPM_dehydratase_rel_enz"/>
</dbReference>
<protein>
    <recommendedName>
        <fullName evidence="5">Aconitase/3-isopropylmalate dehydratase large subunit alpha/beta/alpha domain-containing protein</fullName>
    </recommendedName>
</protein>
<dbReference type="Pfam" id="PF00330">
    <property type="entry name" value="Aconitase"/>
    <property type="match status" value="1"/>
</dbReference>
<sequence>MNMTIIEKILSSHSDKKLVKPGDIVDVEIDTRVARDFGGANVVKNIRDNNLGIENVKKTFFTFDCNPTGSDQKYATNQHICRVFARDLGIRIYDINSGIGTHLLIEEGLVYPGCTAISTDSHANVLGAIGAFGQGMGDKDIAAAWSKGKIWFKVPKSVKINFQGNFPEDIFAKDIVLNLLSVFGANKLLGYSVEIYGDEVNRLSLDDRIPCDLKQSTACCLELPLPKFFSVIIISPGLAFFAKSSYPARLSNVYFPISLTSVIVR</sequence>
<evidence type="ECO:0000259" key="5">
    <source>
        <dbReference type="Pfam" id="PF00330"/>
    </source>
</evidence>
<evidence type="ECO:0000256" key="3">
    <source>
        <dbReference type="ARBA" id="ARBA00023014"/>
    </source>
</evidence>
<evidence type="ECO:0000256" key="4">
    <source>
        <dbReference type="ARBA" id="ARBA00023239"/>
    </source>
</evidence>
<dbReference type="InterPro" id="IPR015931">
    <property type="entry name" value="Acnase/IPM_dHydase_lsu_aba_1/3"/>
</dbReference>